<feature type="compositionally biased region" description="Polar residues" evidence="1">
    <location>
        <begin position="147"/>
        <end position="164"/>
    </location>
</feature>
<evidence type="ECO:0000259" key="2">
    <source>
        <dbReference type="Pfam" id="PF26147"/>
    </source>
</evidence>
<dbReference type="InterPro" id="IPR058934">
    <property type="entry name" value="YMC020W-like"/>
</dbReference>
<dbReference type="OrthoDB" id="5598028at2759"/>
<feature type="region of interest" description="Disordered" evidence="1">
    <location>
        <begin position="120"/>
        <end position="164"/>
    </location>
</feature>
<evidence type="ECO:0000313" key="3">
    <source>
        <dbReference type="EMBL" id="CEP07186.1"/>
    </source>
</evidence>
<dbReference type="PANTHER" id="PTHR47349">
    <property type="entry name" value="CHROMOSOME 8, WHOLE GENOME SHOTGUN SEQUENCE"/>
    <property type="match status" value="1"/>
</dbReference>
<feature type="compositionally biased region" description="Polar residues" evidence="1">
    <location>
        <begin position="124"/>
        <end position="137"/>
    </location>
</feature>
<dbReference type="AlphaFoldDB" id="A0A0B7MMY9"/>
<keyword evidence="4" id="KW-1185">Reference proteome</keyword>
<dbReference type="Proteomes" id="UP000054107">
    <property type="component" value="Unassembled WGS sequence"/>
</dbReference>
<feature type="domain" description="YMC020W-like alpha/beta hydrolase" evidence="2">
    <location>
        <begin position="291"/>
        <end position="587"/>
    </location>
</feature>
<feature type="region of interest" description="Disordered" evidence="1">
    <location>
        <begin position="186"/>
        <end position="218"/>
    </location>
</feature>
<dbReference type="InterPro" id="IPR058933">
    <property type="entry name" value="YMC020W-like_ab_hydrolase"/>
</dbReference>
<dbReference type="PANTHER" id="PTHR47349:SF1">
    <property type="entry name" value="AER328WP"/>
    <property type="match status" value="1"/>
</dbReference>
<dbReference type="EMBL" id="LN719137">
    <property type="protein sequence ID" value="CEP07186.1"/>
    <property type="molecule type" value="Genomic_DNA"/>
</dbReference>
<feature type="compositionally biased region" description="Polar residues" evidence="1">
    <location>
        <begin position="10"/>
        <end position="25"/>
    </location>
</feature>
<organism evidence="3 4">
    <name type="scientific">Parasitella parasitica</name>
    <dbReference type="NCBI Taxonomy" id="35722"/>
    <lineage>
        <taxon>Eukaryota</taxon>
        <taxon>Fungi</taxon>
        <taxon>Fungi incertae sedis</taxon>
        <taxon>Mucoromycota</taxon>
        <taxon>Mucoromycotina</taxon>
        <taxon>Mucoromycetes</taxon>
        <taxon>Mucorales</taxon>
        <taxon>Mucorineae</taxon>
        <taxon>Mucoraceae</taxon>
        <taxon>Parasitella</taxon>
    </lineage>
</organism>
<gene>
    <name evidence="3" type="primary">PARPA_00465.1 scaffold 888</name>
</gene>
<evidence type="ECO:0000313" key="4">
    <source>
        <dbReference type="Proteomes" id="UP000054107"/>
    </source>
</evidence>
<feature type="region of interest" description="Disordered" evidence="1">
    <location>
        <begin position="1"/>
        <end position="25"/>
    </location>
</feature>
<reference evidence="3 4" key="1">
    <citation type="submission" date="2014-09" db="EMBL/GenBank/DDBJ databases">
        <authorList>
            <person name="Ellenberger Sabrina"/>
        </authorList>
    </citation>
    <scope>NUCLEOTIDE SEQUENCE [LARGE SCALE GENOMIC DNA]</scope>
    <source>
        <strain evidence="3 4">CBS 412.66</strain>
    </source>
</reference>
<feature type="compositionally biased region" description="Polar residues" evidence="1">
    <location>
        <begin position="186"/>
        <end position="208"/>
    </location>
</feature>
<sequence>MTNKPDHSASRSMNEQIKNQNVNQSETNISHSSWLYRLTTVPNSRATKLDSCAKDFHSDKMVDKIEKAQETIIENNLPQPKQEKTTLNHSNSGNGSGIWSWLGYPISQTATCASVPEPQAASAPVSTTDDANISNQETMDDQKMNDDNVTPKQPIHYQSHNPSTASTKQSFWKLFFIKDDTNNQQDSVIISDNDNSTEQDIRASQNATGKEPQRRKLPLAPSRYNVVLPTFESQFSKLTVLHHHTSSSIFSKAINAINSLIFPQSSPSAIKDDWHYINRLSTVLDSLKADTLNKRIVIIGVHGWFPMKLVRSMIGEPTGTSIKFCEQMTVAVKEYFEKTHSLTLPDESIVTIPLQWEGKVLDRVEKLYNIIDANYKNAIEEADIILWATHSQGTPVSAILLQKLIQENLIKVNRQPICMLAMAGISHGPFPSLKGSLLVKYFEADAARELFDFMDSNSEISIQYREAMSYILQNKVKTVLVGSMQDQVVPLYSAIMSGISHPNILRAVYIDGHIYTKDDFLIRLITFALRLLNIGLSDHGFLIHISEVLAGNLYAWEGGHSTVYEELDVFMLPLQYLFETKPVGSLEIMKPTTFISQELKKSNDKVKQKVLDTVKARLDPFQAKLRLNPFHLPWAMRGIWDDPRILGDNTLSSELDELQDLFDKWNPTSARLKEIKFRLEPLKARL</sequence>
<name>A0A0B7MMY9_9FUNG</name>
<evidence type="ECO:0000256" key="1">
    <source>
        <dbReference type="SAM" id="MobiDB-lite"/>
    </source>
</evidence>
<accession>A0A0B7MMY9</accession>
<protein>
    <recommendedName>
        <fullName evidence="2">YMC020W-like alpha/beta hydrolase domain-containing protein</fullName>
    </recommendedName>
</protein>
<dbReference type="Pfam" id="PF26147">
    <property type="entry name" value="AB_HYDROLASE_YMC0-YMC35"/>
    <property type="match status" value="1"/>
</dbReference>
<proteinExistence type="predicted"/>